<comment type="caution">
    <text evidence="3">The sequence shown here is derived from an EMBL/GenBank/DDBJ whole genome shotgun (WGS) entry which is preliminary data.</text>
</comment>
<organism evidence="3 4">
    <name type="scientific">Bacteroides clarus</name>
    <dbReference type="NCBI Taxonomy" id="626929"/>
    <lineage>
        <taxon>Bacteria</taxon>
        <taxon>Pseudomonadati</taxon>
        <taxon>Bacteroidota</taxon>
        <taxon>Bacteroidia</taxon>
        <taxon>Bacteroidales</taxon>
        <taxon>Bacteroidaceae</taxon>
        <taxon>Bacteroides</taxon>
    </lineage>
</organism>
<dbReference type="Pfam" id="PF13201">
    <property type="entry name" value="PCMD"/>
    <property type="match status" value="1"/>
</dbReference>
<dbReference type="InterPro" id="IPR003961">
    <property type="entry name" value="FN3_dom"/>
</dbReference>
<evidence type="ECO:0000256" key="1">
    <source>
        <dbReference type="SAM" id="SignalP"/>
    </source>
</evidence>
<gene>
    <name evidence="3" type="ORF">B5F24_08695</name>
</gene>
<dbReference type="AlphaFoldDB" id="A0A1Y4JPU5"/>
<dbReference type="InterPro" id="IPR038653">
    <property type="entry name" value="Put_CMD_sf"/>
</dbReference>
<evidence type="ECO:0000313" key="3">
    <source>
        <dbReference type="EMBL" id="OUP34513.1"/>
    </source>
</evidence>
<dbReference type="InterPro" id="IPR025112">
    <property type="entry name" value="PCMD"/>
</dbReference>
<feature type="chain" id="PRO_5013209420" description="Putative carbohydrate metabolism domain-containing protein" evidence="1">
    <location>
        <begin position="24"/>
        <end position="525"/>
    </location>
</feature>
<evidence type="ECO:0000313" key="4">
    <source>
        <dbReference type="Proteomes" id="UP000196587"/>
    </source>
</evidence>
<protein>
    <recommendedName>
        <fullName evidence="2">Putative carbohydrate metabolism domain-containing protein</fullName>
    </recommendedName>
</protein>
<feature type="domain" description="Putative carbohydrate metabolism" evidence="2">
    <location>
        <begin position="301"/>
        <end position="520"/>
    </location>
</feature>
<keyword evidence="1" id="KW-0732">Signal</keyword>
<proteinExistence type="predicted"/>
<sequence>MKNKILHISILSICILSSLQLYTSCISNDIPYPVIPIRILSLEVEGGSTTIDNNTRTVTLNMDETVDLRKVTITQCTVTEGIEAPIAPGTVLDLSTPLTYTLSLYQDYEWTVQAVQNIERLFSVEKQMGKAVFNTQTHQVLAYISRSSDIRTVKVKKLKLGPADITEINETQVADVTDFTLPKTVTITYHGDIKETWTVMVSRSDKNVVTNEADAWVNVAWLHGNGEDGADNGFEIRESSQTEWTKVSKENITESEGTLTACVSGLKATTSYTFRAYSGDEYGDEMTFTTTSAVELPDGSFDNWHQEGKIWNPWAIDTTPIWDSGNDGATTLGDSNTQPTGDTWNGKGQAARLESKFVGVGSIGKFAAGNLFIGTYKETDGSNGILDFGKPFTARPTKLRGHYKYTTAPIAYVSSGYEHLKEKPDTCAIYVALGDWPEPVEIRTNPSNLAVFNKNDSHVIAYAEFYSGETTTEYKSFELTLDYRDTGRIPTYLILVCSASKFGDYFVGGPGSILYVDDFSFEYDY</sequence>
<name>A0A1Y4JPU5_9BACE</name>
<dbReference type="EMBL" id="NFKE01000005">
    <property type="protein sequence ID" value="OUP34513.1"/>
    <property type="molecule type" value="Genomic_DNA"/>
</dbReference>
<reference evidence="4" key="1">
    <citation type="submission" date="2017-04" db="EMBL/GenBank/DDBJ databases">
        <title>Function of individual gut microbiota members based on whole genome sequencing of pure cultures obtained from chicken caecum.</title>
        <authorList>
            <person name="Medvecky M."/>
            <person name="Cejkova D."/>
            <person name="Polansky O."/>
            <person name="Karasova D."/>
            <person name="Kubasova T."/>
            <person name="Cizek A."/>
            <person name="Rychlik I."/>
        </authorList>
    </citation>
    <scope>NUCLEOTIDE SEQUENCE [LARGE SCALE GENOMIC DNA]</scope>
    <source>
        <strain evidence="4">An189</strain>
    </source>
</reference>
<dbReference type="Gene3D" id="2.60.120.890">
    <property type="entry name" value="BT2081, beta-jelly-roll domain"/>
    <property type="match status" value="1"/>
</dbReference>
<accession>A0A1Y4JPU5</accession>
<evidence type="ECO:0000259" key="2">
    <source>
        <dbReference type="Pfam" id="PF13201"/>
    </source>
</evidence>
<feature type="signal peptide" evidence="1">
    <location>
        <begin position="1"/>
        <end position="23"/>
    </location>
</feature>
<dbReference type="Proteomes" id="UP000196587">
    <property type="component" value="Unassembled WGS sequence"/>
</dbReference>
<dbReference type="CDD" id="cd00063">
    <property type="entry name" value="FN3"/>
    <property type="match status" value="1"/>
</dbReference>
<dbReference type="RefSeq" id="WP_087412675.1">
    <property type="nucleotide sequence ID" value="NZ_NFKE01000005.1"/>
</dbReference>